<protein>
    <submittedName>
        <fullName evidence="3">Transposase IS200-like family protein</fullName>
    </submittedName>
</protein>
<dbReference type="GO" id="GO:0006313">
    <property type="term" value="P:DNA transposition"/>
    <property type="evidence" value="ECO:0007669"/>
    <property type="project" value="InterPro"/>
</dbReference>
<reference evidence="3 4" key="1">
    <citation type="journal article" date="2013" name="Genome Announc.">
        <title>Draft Genome Sequence of Desulfotignum phosphitoxidans DSM 13687 Strain FiPS-3.</title>
        <authorList>
            <person name="Poehlein A."/>
            <person name="Daniel R."/>
            <person name="Simeonova D.D."/>
        </authorList>
    </citation>
    <scope>NUCLEOTIDE SEQUENCE [LARGE SCALE GENOMIC DNA]</scope>
    <source>
        <strain evidence="3 4">DSM 13687</strain>
    </source>
</reference>
<dbReference type="PANTHER" id="PTHR34322">
    <property type="entry name" value="TRANSPOSASE, Y1_TNP DOMAIN-CONTAINING"/>
    <property type="match status" value="1"/>
</dbReference>
<organism evidence="3 4">
    <name type="scientific">Desulfotignum phosphitoxidans DSM 13687</name>
    <dbReference type="NCBI Taxonomy" id="1286635"/>
    <lineage>
        <taxon>Bacteria</taxon>
        <taxon>Pseudomonadati</taxon>
        <taxon>Thermodesulfobacteriota</taxon>
        <taxon>Desulfobacteria</taxon>
        <taxon>Desulfobacterales</taxon>
        <taxon>Desulfobacteraceae</taxon>
        <taxon>Desulfotignum</taxon>
    </lineage>
</organism>
<accession>S0G857</accession>
<proteinExistence type="predicted"/>
<dbReference type="SMART" id="SM01321">
    <property type="entry name" value="Y1_Tnp"/>
    <property type="match status" value="1"/>
</dbReference>
<dbReference type="Gene3D" id="1.10.1750.10">
    <property type="match status" value="1"/>
</dbReference>
<dbReference type="Gene3D" id="3.30.70.1290">
    <property type="entry name" value="Transposase IS200-like"/>
    <property type="match status" value="1"/>
</dbReference>
<dbReference type="GO" id="GO:0006270">
    <property type="term" value="P:DNA replication initiation"/>
    <property type="evidence" value="ECO:0007669"/>
    <property type="project" value="InterPro"/>
</dbReference>
<dbReference type="SMART" id="SM00760">
    <property type="entry name" value="Bac_DnaA_C"/>
    <property type="match status" value="1"/>
</dbReference>
<dbReference type="OrthoDB" id="5470339at2"/>
<evidence type="ECO:0000259" key="2">
    <source>
        <dbReference type="SMART" id="SM01321"/>
    </source>
</evidence>
<feature type="domain" description="Chromosomal replication initiator DnaA C-terminal" evidence="1">
    <location>
        <begin position="253"/>
        <end position="321"/>
    </location>
</feature>
<dbReference type="PATRIC" id="fig|1286635.3.peg.908"/>
<dbReference type="InterPro" id="IPR002686">
    <property type="entry name" value="Transposase_17"/>
</dbReference>
<evidence type="ECO:0000259" key="1">
    <source>
        <dbReference type="SMART" id="SM00760"/>
    </source>
</evidence>
<feature type="domain" description="Transposase IS200-like" evidence="2">
    <location>
        <begin position="9"/>
        <end position="123"/>
    </location>
</feature>
<gene>
    <name evidence="3" type="ORF">Dpo_1c08640</name>
</gene>
<dbReference type="InterPro" id="IPR036515">
    <property type="entry name" value="Transposase_17_sf"/>
</dbReference>
<evidence type="ECO:0000313" key="4">
    <source>
        <dbReference type="Proteomes" id="UP000014216"/>
    </source>
</evidence>
<keyword evidence="4" id="KW-1185">Reference proteome</keyword>
<dbReference type="InterPro" id="IPR013159">
    <property type="entry name" value="DnaA_C"/>
</dbReference>
<sequence length="337" mass="38212">MPRQPRIDAPGALHHVIARGIDGTAIFRDEKDRKSFLERLDVIFKETDTVCYAWALLSNHFHLLLRTGAAPLSRVMRRLMTGHAVSFNLRHSRKGHLFQNRYKSILCQEDAYFLELVRYIHLNPLRAGLVNDMDRLDRYPFSGHAVVMGTATQSWQHVDKVLSCFGKQQGQARMRYRDFIAQGIEQGCRTDLTGGGLVRSHGGWTSVRDLHEAGLRATGDERILGDSDFVERMLTAAEDEFERRHTLKARGITVDTVAEKVAALLAMPVKEVWLPGRYKRTVEARSLVCYVAVREIGVTMRSLARRFGISTAAVSKSVTRGRRIVEEKEINIDKLIS</sequence>
<dbReference type="GO" id="GO:0004803">
    <property type="term" value="F:transposase activity"/>
    <property type="evidence" value="ECO:0007669"/>
    <property type="project" value="InterPro"/>
</dbReference>
<dbReference type="InterPro" id="IPR010921">
    <property type="entry name" value="Trp_repressor/repl_initiator"/>
</dbReference>
<dbReference type="SUPFAM" id="SSF143422">
    <property type="entry name" value="Transposase IS200-like"/>
    <property type="match status" value="1"/>
</dbReference>
<dbReference type="AlphaFoldDB" id="S0G857"/>
<comment type="caution">
    <text evidence="3">The sequence shown here is derived from an EMBL/GenBank/DDBJ whole genome shotgun (WGS) entry which is preliminary data.</text>
</comment>
<dbReference type="EMBL" id="APJX01000001">
    <property type="protein sequence ID" value="EMS81722.1"/>
    <property type="molecule type" value="Genomic_DNA"/>
</dbReference>
<dbReference type="PANTHER" id="PTHR34322:SF2">
    <property type="entry name" value="TRANSPOSASE IS200-LIKE DOMAIN-CONTAINING PROTEIN"/>
    <property type="match status" value="1"/>
</dbReference>
<dbReference type="RefSeq" id="WP_006964494.1">
    <property type="nucleotide sequence ID" value="NZ_APJX01000001.1"/>
</dbReference>
<dbReference type="SUPFAM" id="SSF48295">
    <property type="entry name" value="TrpR-like"/>
    <property type="match status" value="1"/>
</dbReference>
<dbReference type="Pfam" id="PF01797">
    <property type="entry name" value="Y1_Tnp"/>
    <property type="match status" value="1"/>
</dbReference>
<dbReference type="Proteomes" id="UP000014216">
    <property type="component" value="Unassembled WGS sequence"/>
</dbReference>
<dbReference type="GO" id="GO:0005524">
    <property type="term" value="F:ATP binding"/>
    <property type="evidence" value="ECO:0007669"/>
    <property type="project" value="InterPro"/>
</dbReference>
<name>S0G857_9BACT</name>
<dbReference type="GO" id="GO:0043565">
    <property type="term" value="F:sequence-specific DNA binding"/>
    <property type="evidence" value="ECO:0007669"/>
    <property type="project" value="InterPro"/>
</dbReference>
<dbReference type="GO" id="GO:0006275">
    <property type="term" value="P:regulation of DNA replication"/>
    <property type="evidence" value="ECO:0007669"/>
    <property type="project" value="InterPro"/>
</dbReference>
<evidence type="ECO:0000313" key="3">
    <source>
        <dbReference type="EMBL" id="EMS81722.1"/>
    </source>
</evidence>